<dbReference type="PANTHER" id="PTHR11063:SF8">
    <property type="entry name" value="DELTA-1-PYRROLINE-5-CARBOXYLATE SYNTHASE"/>
    <property type="match status" value="1"/>
</dbReference>
<dbReference type="CDD" id="cd07079">
    <property type="entry name" value="ALDH_F18-19_ProA-GPR"/>
    <property type="match status" value="1"/>
</dbReference>
<dbReference type="InterPro" id="IPR015590">
    <property type="entry name" value="Aldehyde_DH_dom"/>
</dbReference>
<evidence type="ECO:0000256" key="2">
    <source>
        <dbReference type="ARBA" id="ARBA00022605"/>
    </source>
</evidence>
<evidence type="ECO:0000259" key="9">
    <source>
        <dbReference type="Pfam" id="PF00171"/>
    </source>
</evidence>
<dbReference type="AlphaFoldDB" id="A0A1C3JS98"/>
<comment type="subcellular location">
    <subcellularLocation>
        <location evidence="7">Cytoplasm</location>
    </subcellularLocation>
</comment>
<evidence type="ECO:0000256" key="8">
    <source>
        <dbReference type="SAM" id="MobiDB-lite"/>
    </source>
</evidence>
<organism evidence="10 13">
    <name type="scientific">Marinomonas gallaica</name>
    <dbReference type="NCBI Taxonomy" id="1806667"/>
    <lineage>
        <taxon>Bacteria</taxon>
        <taxon>Pseudomonadati</taxon>
        <taxon>Pseudomonadota</taxon>
        <taxon>Gammaproteobacteria</taxon>
        <taxon>Oceanospirillales</taxon>
        <taxon>Oceanospirillaceae</taxon>
        <taxon>Marinomonas</taxon>
    </lineage>
</organism>
<keyword evidence="7" id="KW-0963">Cytoplasm</keyword>
<dbReference type="InterPro" id="IPR016162">
    <property type="entry name" value="Ald_DH_N"/>
</dbReference>
<dbReference type="GO" id="GO:0005737">
    <property type="term" value="C:cytoplasm"/>
    <property type="evidence" value="ECO:0007669"/>
    <property type="project" value="UniProtKB-SubCell"/>
</dbReference>
<dbReference type="SUPFAM" id="SSF53720">
    <property type="entry name" value="ALDH-like"/>
    <property type="match status" value="1"/>
</dbReference>
<comment type="similarity">
    <text evidence="7">Belongs to the gamma-glutamyl phosphate reductase family.</text>
</comment>
<reference evidence="11 12" key="2">
    <citation type="submission" date="2016-06" db="EMBL/GenBank/DDBJ databases">
        <authorList>
            <person name="Rodrigo-Torres L."/>
            <person name="Arahal D.R."/>
        </authorList>
    </citation>
    <scope>NUCLEOTIDE SEQUENCE [LARGE SCALE GENOMIC DNA]</scope>
    <source>
        <strain evidence="11 12">CECT 5116</strain>
    </source>
</reference>
<dbReference type="PANTHER" id="PTHR11063">
    <property type="entry name" value="GLUTAMATE SEMIALDEHYDE DEHYDROGENASE"/>
    <property type="match status" value="1"/>
</dbReference>
<dbReference type="GO" id="GO:0050661">
    <property type="term" value="F:NADP binding"/>
    <property type="evidence" value="ECO:0007669"/>
    <property type="project" value="InterPro"/>
</dbReference>
<keyword evidence="5 7" id="KW-0560">Oxidoreductase</keyword>
<dbReference type="Gene3D" id="3.40.309.10">
    <property type="entry name" value="Aldehyde Dehydrogenase, Chain A, domain 2"/>
    <property type="match status" value="1"/>
</dbReference>
<dbReference type="EMBL" id="FLRA01000016">
    <property type="protein sequence ID" value="SBT18032.1"/>
    <property type="molecule type" value="Genomic_DNA"/>
</dbReference>
<evidence type="ECO:0000256" key="4">
    <source>
        <dbReference type="ARBA" id="ARBA00022857"/>
    </source>
</evidence>
<keyword evidence="3 7" id="KW-0641">Proline biosynthesis</keyword>
<dbReference type="UniPathway" id="UPA00098">
    <property type="reaction ID" value="UER00360"/>
</dbReference>
<dbReference type="Pfam" id="PF00171">
    <property type="entry name" value="Aldedh"/>
    <property type="match status" value="2"/>
</dbReference>
<evidence type="ECO:0000256" key="3">
    <source>
        <dbReference type="ARBA" id="ARBA00022650"/>
    </source>
</evidence>
<keyword evidence="12" id="KW-1185">Reference proteome</keyword>
<evidence type="ECO:0000256" key="5">
    <source>
        <dbReference type="ARBA" id="ARBA00023002"/>
    </source>
</evidence>
<dbReference type="RefSeq" id="WP_067036183.1">
    <property type="nucleotide sequence ID" value="NZ_FLRA01000016.1"/>
</dbReference>
<dbReference type="InterPro" id="IPR000965">
    <property type="entry name" value="GPR_dom"/>
</dbReference>
<evidence type="ECO:0000256" key="7">
    <source>
        <dbReference type="HAMAP-Rule" id="MF_00412"/>
    </source>
</evidence>
<dbReference type="GO" id="GO:0004350">
    <property type="term" value="F:glutamate-5-semialdehyde dehydrogenase activity"/>
    <property type="evidence" value="ECO:0007669"/>
    <property type="project" value="UniProtKB-UniRule"/>
</dbReference>
<keyword evidence="4 7" id="KW-0521">NADP</keyword>
<keyword evidence="2 7" id="KW-0028">Amino-acid biosynthesis</keyword>
<evidence type="ECO:0000313" key="11">
    <source>
        <dbReference type="EMBL" id="SBT19860.1"/>
    </source>
</evidence>
<sequence length="418" mass="45074">MSLESYMNEVGQKARAASRQLTRATTEQKNNALFAMADALESARPRLKEENAKDLESGKQKGLEAALLDRLELNDARIDGMIEGLKQVASLPDPVGEITDMVYRPSGIQLGKMRVPLGVIGIIYESRPNVTIDAASLCLKSGNATILRGGSEAFYSNQAIAQAVQSGLAAVGLPEDAVQVINTVDRAAVGLLITMPEFVDVIVPRGGKGLIERISNDARVPVIKHLDGNCHVYIDDEADLEKAFNISMNAKTRRYGVCNAMESLLVNERIAQDILPRLANALVEKGVELVGCAQTCALINAQPATEDDWYTEYLGPKLSIKLVDDMDEAIAHINQYGSHHSDAIVTQNYSKTRAFMAEVDSSSVMVNASTAFADGFEYGLGAEIGISTDKIHARGPVGLIGLTSQKYIVLGDGHTRDN</sequence>
<dbReference type="NCBIfam" id="TIGR00407">
    <property type="entry name" value="proA"/>
    <property type="match status" value="1"/>
</dbReference>
<dbReference type="PIRSF" id="PIRSF000151">
    <property type="entry name" value="GPR"/>
    <property type="match status" value="1"/>
</dbReference>
<dbReference type="Gene3D" id="3.40.605.10">
    <property type="entry name" value="Aldehyde Dehydrogenase, Chain A, domain 1"/>
    <property type="match status" value="1"/>
</dbReference>
<evidence type="ECO:0000313" key="12">
    <source>
        <dbReference type="Proteomes" id="UP000092840"/>
    </source>
</evidence>
<comment type="function">
    <text evidence="7">Catalyzes the NADPH-dependent reduction of L-glutamate 5-phosphate into L-glutamate 5-semialdehyde and phosphate. The product spontaneously undergoes cyclization to form 1-pyrroline-5-carboxylate.</text>
</comment>
<evidence type="ECO:0000313" key="10">
    <source>
        <dbReference type="EMBL" id="SBT18032.1"/>
    </source>
</evidence>
<dbReference type="Proteomes" id="UP000092871">
    <property type="component" value="Unassembled WGS sequence"/>
</dbReference>
<feature type="domain" description="Aldehyde dehydrogenase" evidence="9">
    <location>
        <begin position="309"/>
        <end position="373"/>
    </location>
</feature>
<dbReference type="HAMAP" id="MF_00412">
    <property type="entry name" value="ProA"/>
    <property type="match status" value="1"/>
</dbReference>
<comment type="pathway">
    <text evidence="1 7">Amino-acid biosynthesis; L-proline biosynthesis; L-glutamate 5-semialdehyde from L-glutamate: step 2/2.</text>
</comment>
<name>A0A1C3JS98_9GAMM</name>
<feature type="compositionally biased region" description="Polar residues" evidence="8">
    <location>
        <begin position="19"/>
        <end position="29"/>
    </location>
</feature>
<gene>
    <name evidence="7 10" type="primary">proA</name>
    <name evidence="10" type="ORF">MGA5115_02150</name>
    <name evidence="11" type="ORF">MGA5116_00443</name>
</gene>
<dbReference type="PROSITE" id="PS01223">
    <property type="entry name" value="PROA"/>
    <property type="match status" value="1"/>
</dbReference>
<dbReference type="InterPro" id="IPR016161">
    <property type="entry name" value="Ald_DH/histidinol_DH"/>
</dbReference>
<accession>A0A1C3JS98</accession>
<proteinExistence type="inferred from homology"/>
<dbReference type="InterPro" id="IPR012134">
    <property type="entry name" value="Glu-5-SA_DH"/>
</dbReference>
<evidence type="ECO:0000256" key="1">
    <source>
        <dbReference type="ARBA" id="ARBA00004985"/>
    </source>
</evidence>
<evidence type="ECO:0000256" key="6">
    <source>
        <dbReference type="ARBA" id="ARBA00049024"/>
    </source>
</evidence>
<dbReference type="FunFam" id="3.40.309.10:FF:000006">
    <property type="entry name" value="Gamma-glutamyl phosphate reductase"/>
    <property type="match status" value="1"/>
</dbReference>
<dbReference type="InterPro" id="IPR020593">
    <property type="entry name" value="G-glutamylP_reductase_CS"/>
</dbReference>
<protein>
    <recommendedName>
        <fullName evidence="7">Gamma-glutamyl phosphate reductase</fullName>
        <shortName evidence="7">GPR</shortName>
        <ecNumber evidence="7">1.2.1.41</ecNumber>
    </recommendedName>
    <alternativeName>
        <fullName evidence="7">Glutamate-5-semialdehyde dehydrogenase</fullName>
    </alternativeName>
    <alternativeName>
        <fullName evidence="7">Glutamyl-gamma-semialdehyde dehydrogenase</fullName>
        <shortName evidence="7">GSA dehydrogenase</shortName>
    </alternativeName>
</protein>
<dbReference type="EMBL" id="FLRB01000004">
    <property type="protein sequence ID" value="SBT19860.1"/>
    <property type="molecule type" value="Genomic_DNA"/>
</dbReference>
<evidence type="ECO:0000313" key="13">
    <source>
        <dbReference type="Proteomes" id="UP000092871"/>
    </source>
</evidence>
<dbReference type="InterPro" id="IPR016163">
    <property type="entry name" value="Ald_DH_C"/>
</dbReference>
<dbReference type="EC" id="1.2.1.41" evidence="7"/>
<comment type="catalytic activity">
    <reaction evidence="6 7">
        <text>L-glutamate 5-semialdehyde + phosphate + NADP(+) = L-glutamyl 5-phosphate + NADPH + H(+)</text>
        <dbReference type="Rhea" id="RHEA:19541"/>
        <dbReference type="ChEBI" id="CHEBI:15378"/>
        <dbReference type="ChEBI" id="CHEBI:43474"/>
        <dbReference type="ChEBI" id="CHEBI:57783"/>
        <dbReference type="ChEBI" id="CHEBI:58066"/>
        <dbReference type="ChEBI" id="CHEBI:58274"/>
        <dbReference type="ChEBI" id="CHEBI:58349"/>
        <dbReference type="EC" id="1.2.1.41"/>
    </reaction>
</comment>
<dbReference type="GO" id="GO:0055129">
    <property type="term" value="P:L-proline biosynthetic process"/>
    <property type="evidence" value="ECO:0007669"/>
    <property type="project" value="UniProtKB-UniRule"/>
</dbReference>
<reference evidence="10 13" key="1">
    <citation type="submission" date="2016-06" db="EMBL/GenBank/DDBJ databases">
        <authorList>
            <person name="Kjaerup R.B."/>
            <person name="Dalgaard T.S."/>
            <person name="Juul-Madsen H.R."/>
        </authorList>
    </citation>
    <scope>NUCLEOTIDE SEQUENCE [LARGE SCALE GENOMIC DNA]</scope>
    <source>
        <strain evidence="10 13">CECT 5115</strain>
    </source>
</reference>
<dbReference type="NCBIfam" id="NF001221">
    <property type="entry name" value="PRK00197.1"/>
    <property type="match status" value="1"/>
</dbReference>
<dbReference type="OrthoDB" id="9809970at2"/>
<dbReference type="Proteomes" id="UP000092840">
    <property type="component" value="Unassembled WGS sequence"/>
</dbReference>
<feature type="domain" description="Aldehyde dehydrogenase" evidence="9">
    <location>
        <begin position="8"/>
        <end position="282"/>
    </location>
</feature>
<feature type="region of interest" description="Disordered" evidence="8">
    <location>
        <begin position="1"/>
        <end position="29"/>
    </location>
</feature>